<feature type="transmembrane region" description="Helical" evidence="1">
    <location>
        <begin position="272"/>
        <end position="297"/>
    </location>
</feature>
<feature type="transmembrane region" description="Helical" evidence="1">
    <location>
        <begin position="170"/>
        <end position="196"/>
    </location>
</feature>
<feature type="transmembrane region" description="Helical" evidence="1">
    <location>
        <begin position="211"/>
        <end position="232"/>
    </location>
</feature>
<feature type="signal peptide" evidence="2">
    <location>
        <begin position="1"/>
        <end position="22"/>
    </location>
</feature>
<keyword evidence="1" id="KW-0472">Membrane</keyword>
<feature type="chain" id="PRO_5028455792" evidence="2">
    <location>
        <begin position="23"/>
        <end position="337"/>
    </location>
</feature>
<dbReference type="KEGG" id="pgri:PgNI_05353"/>
<dbReference type="OrthoDB" id="3009728at2759"/>
<protein>
    <submittedName>
        <fullName evidence="4">Uncharacterized protein</fullName>
    </submittedName>
</protein>
<keyword evidence="2" id="KW-0732">Signal</keyword>
<sequence length="337" mass="37684">MSRLWTFLALLVLLVGTADVVAAELPTSHFDKFFPDWDPMLQRILRNNCSTEYATYKTGERPEGSEDQSAIISPLINCIFETLTEHNKAEIAAGAVVLGLLPAILQMMGSKPPETGFLALRRPILATLLALGSPSATVVKTNDFISTARESVANEDMDEIVNWLFSQKSIILSICLGLLEYLFAIAAAANVLYLAYQLGFHAITIISPETVYMLLMWTLFCLIAHLGSLAVFEWKTRFIRDDVMKLWEEPFPVVFQTSRSLKWPEQSISSNVFIWVLSMVTLANLIFGTMIFSSLLFFSIKDVMSIVGRYIASAVVCRGILRLELSSFKKSTIFPTR</sequence>
<dbReference type="GeneID" id="41960295"/>
<evidence type="ECO:0000313" key="3">
    <source>
        <dbReference type="Proteomes" id="UP000515153"/>
    </source>
</evidence>
<dbReference type="Proteomes" id="UP000515153">
    <property type="component" value="Chromosome I"/>
</dbReference>
<evidence type="ECO:0000256" key="2">
    <source>
        <dbReference type="SAM" id="SignalP"/>
    </source>
</evidence>
<name>A0A6P8B5J5_PYRGI</name>
<dbReference type="AlphaFoldDB" id="A0A6P8B5J5"/>
<organism evidence="3 4">
    <name type="scientific">Pyricularia grisea</name>
    <name type="common">Crabgrass-specific blast fungus</name>
    <name type="synonym">Magnaporthe grisea</name>
    <dbReference type="NCBI Taxonomy" id="148305"/>
    <lineage>
        <taxon>Eukaryota</taxon>
        <taxon>Fungi</taxon>
        <taxon>Dikarya</taxon>
        <taxon>Ascomycota</taxon>
        <taxon>Pezizomycotina</taxon>
        <taxon>Sordariomycetes</taxon>
        <taxon>Sordariomycetidae</taxon>
        <taxon>Magnaporthales</taxon>
        <taxon>Pyriculariaceae</taxon>
        <taxon>Pyricularia</taxon>
    </lineage>
</organism>
<proteinExistence type="predicted"/>
<keyword evidence="1" id="KW-0812">Transmembrane</keyword>
<evidence type="ECO:0000256" key="1">
    <source>
        <dbReference type="SAM" id="Phobius"/>
    </source>
</evidence>
<keyword evidence="1" id="KW-1133">Transmembrane helix</keyword>
<accession>A0A6P8B5J5</accession>
<evidence type="ECO:0000313" key="4">
    <source>
        <dbReference type="RefSeq" id="XP_030982452.1"/>
    </source>
</evidence>
<reference evidence="4" key="2">
    <citation type="submission" date="2019-10" db="EMBL/GenBank/DDBJ databases">
        <authorList>
            <consortium name="NCBI Genome Project"/>
        </authorList>
    </citation>
    <scope>NUCLEOTIDE SEQUENCE</scope>
    <source>
        <strain evidence="4">NI907</strain>
    </source>
</reference>
<gene>
    <name evidence="4" type="ORF">PgNI_05353</name>
</gene>
<reference evidence="4" key="3">
    <citation type="submission" date="2025-08" db="UniProtKB">
        <authorList>
            <consortium name="RefSeq"/>
        </authorList>
    </citation>
    <scope>IDENTIFICATION</scope>
    <source>
        <strain evidence="4">NI907</strain>
    </source>
</reference>
<dbReference type="RefSeq" id="XP_030982452.1">
    <property type="nucleotide sequence ID" value="XM_031125386.1"/>
</dbReference>
<reference evidence="3 4" key="1">
    <citation type="journal article" date="2019" name="Mol. Biol. Evol.">
        <title>Blast fungal genomes show frequent chromosomal changes, gene gains and losses, and effector gene turnover.</title>
        <authorList>
            <person name="Gomez Luciano L.B."/>
            <person name="Jason Tsai I."/>
            <person name="Chuma I."/>
            <person name="Tosa Y."/>
            <person name="Chen Y.H."/>
            <person name="Li J.Y."/>
            <person name="Li M.Y."/>
            <person name="Jade Lu M.Y."/>
            <person name="Nakayashiki H."/>
            <person name="Li W.H."/>
        </authorList>
    </citation>
    <scope>NUCLEOTIDE SEQUENCE [LARGE SCALE GENOMIC DNA]</scope>
    <source>
        <strain evidence="3 4">NI907</strain>
    </source>
</reference>
<keyword evidence="3" id="KW-1185">Reference proteome</keyword>